<dbReference type="PANTHER" id="PTHR43215:SF14">
    <property type="entry name" value="RADIAL SPOKE HEAD 1 HOMOLOG"/>
    <property type="match status" value="1"/>
</dbReference>
<evidence type="ECO:0000259" key="2">
    <source>
        <dbReference type="PROSITE" id="PS50181"/>
    </source>
</evidence>
<accession>A0A0B5IXM4</accession>
<dbReference type="Pfam" id="PF12937">
    <property type="entry name" value="F-box-like"/>
    <property type="match status" value="1"/>
</dbReference>
<dbReference type="SMART" id="SM00698">
    <property type="entry name" value="MORN"/>
    <property type="match status" value="4"/>
</dbReference>
<dbReference type="Gene3D" id="2.20.110.10">
    <property type="entry name" value="Histone H3 K4-specific methyltransferase SET7/9 N-terminal domain"/>
    <property type="match status" value="2"/>
</dbReference>
<evidence type="ECO:0000256" key="1">
    <source>
        <dbReference type="ARBA" id="ARBA00022737"/>
    </source>
</evidence>
<dbReference type="SUPFAM" id="SSF82185">
    <property type="entry name" value="Histone H3 K4-specific methyltransferase SET7/9 N-terminal domain"/>
    <property type="match status" value="1"/>
</dbReference>
<dbReference type="Pfam" id="PF02493">
    <property type="entry name" value="MORN"/>
    <property type="match status" value="4"/>
</dbReference>
<name>A0A0B5IXM4_9VIRU</name>
<keyword evidence="1" id="KW-0677">Repeat</keyword>
<reference evidence="3 4" key="1">
    <citation type="journal article" date="2015" name="Parasitol. Res.">
        <title>Viruses in close associations with free-living amoebae.</title>
        <authorList>
            <person name="Scheid P."/>
        </authorList>
    </citation>
    <scope>NUCLEOTIDE SEQUENCE [LARGE SCALE GENOMIC DNA]</scope>
    <source>
        <strain evidence="3">KlaHel</strain>
    </source>
</reference>
<dbReference type="SUPFAM" id="SSF81383">
    <property type="entry name" value="F-box domain"/>
    <property type="match status" value="1"/>
</dbReference>
<evidence type="ECO:0000313" key="3">
    <source>
        <dbReference type="EMBL" id="AJF97533.1"/>
    </source>
</evidence>
<evidence type="ECO:0000313" key="4">
    <source>
        <dbReference type="Proteomes" id="UP000202511"/>
    </source>
</evidence>
<dbReference type="InterPro" id="IPR001810">
    <property type="entry name" value="F-box_dom"/>
</dbReference>
<dbReference type="KEGG" id="vg:23462450"/>
<dbReference type="PROSITE" id="PS50181">
    <property type="entry name" value="FBOX"/>
    <property type="match status" value="1"/>
</dbReference>
<proteinExistence type="predicted"/>
<organism evidence="3 4">
    <name type="scientific">Pandoravirus inopinatum</name>
    <dbReference type="NCBI Taxonomy" id="1605721"/>
    <lineage>
        <taxon>Viruses</taxon>
        <taxon>Pandoravirus</taxon>
    </lineage>
</organism>
<dbReference type="PANTHER" id="PTHR43215">
    <property type="entry name" value="RADIAL SPOKE HEAD 1 HOMOLOG"/>
    <property type="match status" value="1"/>
</dbReference>
<dbReference type="EMBL" id="KP136319">
    <property type="protein sequence ID" value="AJF97533.1"/>
    <property type="molecule type" value="Genomic_DNA"/>
</dbReference>
<dbReference type="InterPro" id="IPR036047">
    <property type="entry name" value="F-box-like_dom_sf"/>
</dbReference>
<dbReference type="GeneID" id="23462450"/>
<sequence length="259" mass="29562">MGRRRVQRQQTRYQADGPFAGRRASDLFNRLPDELVLAVASCLESAKALARLGQTCRRMRHLMSDPHLWRPLHAAVHGGVEPVGRFAEFGKGWFWIYHVHFPIRISRKRMMEMPHSVGTLRHGDSVYCGDFHRAYKHGYGRASWMNGATYDGEWKDDRKHGRGVYTWPDGVRYGGAWEYDKMHGRGTMRYTDGHVYAGTWQRGVFGGVGIHISPDGHRARCRRKGIVWCDIDSGTDNKACADHPDSKVVATTTHQIPFI</sequence>
<dbReference type="RefSeq" id="YP_009119768.1">
    <property type="nucleotide sequence ID" value="NC_026440.1"/>
</dbReference>
<dbReference type="Gene3D" id="1.20.1280.50">
    <property type="match status" value="1"/>
</dbReference>
<protein>
    <submittedName>
        <fullName evidence="3">Morn repeat protein</fullName>
    </submittedName>
</protein>
<dbReference type="InterPro" id="IPR003409">
    <property type="entry name" value="MORN"/>
</dbReference>
<feature type="domain" description="F-box" evidence="2">
    <location>
        <begin position="25"/>
        <end position="72"/>
    </location>
</feature>
<dbReference type="Proteomes" id="UP000202511">
    <property type="component" value="Segment"/>
</dbReference>